<dbReference type="EMBL" id="KN817539">
    <property type="protein sequence ID" value="KJA24110.1"/>
    <property type="molecule type" value="Genomic_DNA"/>
</dbReference>
<name>A0A0D2PXF8_HYPSF</name>
<evidence type="ECO:0000313" key="3">
    <source>
        <dbReference type="Proteomes" id="UP000054270"/>
    </source>
</evidence>
<keyword evidence="3" id="KW-1185">Reference proteome</keyword>
<evidence type="ECO:0000256" key="1">
    <source>
        <dbReference type="SAM" id="Phobius"/>
    </source>
</evidence>
<dbReference type="Proteomes" id="UP000054270">
    <property type="component" value="Unassembled WGS sequence"/>
</dbReference>
<keyword evidence="1" id="KW-1133">Transmembrane helix</keyword>
<reference evidence="3" key="1">
    <citation type="submission" date="2014-04" db="EMBL/GenBank/DDBJ databases">
        <title>Evolutionary Origins and Diversification of the Mycorrhizal Mutualists.</title>
        <authorList>
            <consortium name="DOE Joint Genome Institute"/>
            <consortium name="Mycorrhizal Genomics Consortium"/>
            <person name="Kohler A."/>
            <person name="Kuo A."/>
            <person name="Nagy L.G."/>
            <person name="Floudas D."/>
            <person name="Copeland A."/>
            <person name="Barry K.W."/>
            <person name="Cichocki N."/>
            <person name="Veneault-Fourrey C."/>
            <person name="LaButti K."/>
            <person name="Lindquist E.A."/>
            <person name="Lipzen A."/>
            <person name="Lundell T."/>
            <person name="Morin E."/>
            <person name="Murat C."/>
            <person name="Riley R."/>
            <person name="Ohm R."/>
            <person name="Sun H."/>
            <person name="Tunlid A."/>
            <person name="Henrissat B."/>
            <person name="Grigoriev I.V."/>
            <person name="Hibbett D.S."/>
            <person name="Martin F."/>
        </authorList>
    </citation>
    <scope>NUCLEOTIDE SEQUENCE [LARGE SCALE GENOMIC DNA]</scope>
    <source>
        <strain evidence="3">FD-334 SS-4</strain>
    </source>
</reference>
<protein>
    <submittedName>
        <fullName evidence="2">Uncharacterized protein</fullName>
    </submittedName>
</protein>
<feature type="transmembrane region" description="Helical" evidence="1">
    <location>
        <begin position="26"/>
        <end position="47"/>
    </location>
</feature>
<evidence type="ECO:0000313" key="2">
    <source>
        <dbReference type="EMBL" id="KJA24110.1"/>
    </source>
</evidence>
<feature type="transmembrane region" description="Helical" evidence="1">
    <location>
        <begin position="93"/>
        <end position="111"/>
    </location>
</feature>
<keyword evidence="1" id="KW-0472">Membrane</keyword>
<sequence>MSRRQHICLCLDATPRPFMRSAATNYLWCILTIVNLPQFLLTLIRIVSWHRRVLDAHRLWRAATRRAAARAGLGDHSTTSVAQNVVPRPRTHILYTFVVAVIVSLPLAHKLRLRTD</sequence>
<gene>
    <name evidence="2" type="ORF">HYPSUDRAFT_553890</name>
</gene>
<dbReference type="AlphaFoldDB" id="A0A0D2PXF8"/>
<keyword evidence="1" id="KW-0812">Transmembrane</keyword>
<organism evidence="2 3">
    <name type="scientific">Hypholoma sublateritium (strain FD-334 SS-4)</name>
    <dbReference type="NCBI Taxonomy" id="945553"/>
    <lineage>
        <taxon>Eukaryota</taxon>
        <taxon>Fungi</taxon>
        <taxon>Dikarya</taxon>
        <taxon>Basidiomycota</taxon>
        <taxon>Agaricomycotina</taxon>
        <taxon>Agaricomycetes</taxon>
        <taxon>Agaricomycetidae</taxon>
        <taxon>Agaricales</taxon>
        <taxon>Agaricineae</taxon>
        <taxon>Strophariaceae</taxon>
        <taxon>Hypholoma</taxon>
    </lineage>
</organism>
<proteinExistence type="predicted"/>
<accession>A0A0D2PXF8</accession>